<comment type="caution">
    <text evidence="1">The sequence shown here is derived from an EMBL/GenBank/DDBJ whole genome shotgun (WGS) entry which is preliminary data.</text>
</comment>
<keyword evidence="2" id="KW-1185">Reference proteome</keyword>
<organism evidence="1 2">
    <name type="scientific">Synergistes jonesii</name>
    <dbReference type="NCBI Taxonomy" id="2754"/>
    <lineage>
        <taxon>Bacteria</taxon>
        <taxon>Thermotogati</taxon>
        <taxon>Synergistota</taxon>
        <taxon>Synergistia</taxon>
        <taxon>Synergistales</taxon>
        <taxon>Synergistaceae</taxon>
        <taxon>Synergistes</taxon>
    </lineage>
</organism>
<name>A0A073J6Q2_9BACT</name>
<reference evidence="1 2" key="1">
    <citation type="submission" date="2014-04" db="EMBL/GenBank/DDBJ databases">
        <title>Draft Genome Sequence of Synergistes jonesii.</title>
        <authorList>
            <person name="Coil D.A."/>
            <person name="Eisen J.A."/>
            <person name="Holland-Moritz H.E."/>
        </authorList>
    </citation>
    <scope>NUCLEOTIDE SEQUENCE [LARGE SCALE GENOMIC DNA]</scope>
    <source>
        <strain evidence="1 2">78-1</strain>
    </source>
</reference>
<accession>A0A073J6Q2</accession>
<gene>
    <name evidence="1" type="ORF">EH55_08840</name>
</gene>
<protein>
    <submittedName>
        <fullName evidence="1">Uncharacterized protein</fullName>
    </submittedName>
</protein>
<evidence type="ECO:0000313" key="1">
    <source>
        <dbReference type="EMBL" id="KEJ93397.1"/>
    </source>
</evidence>
<dbReference type="STRING" id="2754.EH55_08840"/>
<proteinExistence type="predicted"/>
<sequence length="65" mass="7609">MRRVCRKTFFYYTSNTGEENRAARRAKKIPARKSAKIFLTCIDKSHYDDYYLLVVGVLALDVIEC</sequence>
<evidence type="ECO:0000313" key="2">
    <source>
        <dbReference type="Proteomes" id="UP000027665"/>
    </source>
</evidence>
<dbReference type="EMBL" id="JMKI01000004">
    <property type="protein sequence ID" value="KEJ93397.1"/>
    <property type="molecule type" value="Genomic_DNA"/>
</dbReference>
<dbReference type="AlphaFoldDB" id="A0A073J6Q2"/>
<dbReference type="Proteomes" id="UP000027665">
    <property type="component" value="Unassembled WGS sequence"/>
</dbReference>
<dbReference type="RefSeq" id="WP_037974239.1">
    <property type="nucleotide sequence ID" value="NZ_CALIAO010000033.1"/>
</dbReference>